<keyword evidence="1" id="KW-0489">Methyltransferase</keyword>
<dbReference type="InterPro" id="IPR003726">
    <property type="entry name" value="HCY_dom"/>
</dbReference>
<dbReference type="PROSITE" id="PS50970">
    <property type="entry name" value="HCY"/>
    <property type="match status" value="1"/>
</dbReference>
<feature type="domain" description="Hcy-binding" evidence="4">
    <location>
        <begin position="2"/>
        <end position="111"/>
    </location>
</feature>
<proteinExistence type="predicted"/>
<dbReference type="InterPro" id="IPR036589">
    <property type="entry name" value="HCY_dom_sf"/>
</dbReference>
<organism evidence="5 6">
    <name type="scientific">Nitratidesulfovibrio oxamicus</name>
    <dbReference type="NCBI Taxonomy" id="32016"/>
    <lineage>
        <taxon>Bacteria</taxon>
        <taxon>Pseudomonadati</taxon>
        <taxon>Thermodesulfobacteriota</taxon>
        <taxon>Desulfovibrionia</taxon>
        <taxon>Desulfovibrionales</taxon>
        <taxon>Desulfovibrionaceae</taxon>
        <taxon>Nitratidesulfovibrio</taxon>
    </lineage>
</organism>
<dbReference type="Proteomes" id="UP001194469">
    <property type="component" value="Unassembled WGS sequence"/>
</dbReference>
<dbReference type="Pfam" id="PF02574">
    <property type="entry name" value="S-methyl_trans"/>
    <property type="match status" value="1"/>
</dbReference>
<gene>
    <name evidence="5" type="ORF">FVW20_17785</name>
</gene>
<comment type="caution">
    <text evidence="5">The sequence shown here is derived from an EMBL/GenBank/DDBJ whole genome shotgun (WGS) entry which is preliminary data.</text>
</comment>
<name>A0ABS0J8L9_9BACT</name>
<keyword evidence="6" id="KW-1185">Reference proteome</keyword>
<feature type="non-terminal residue" evidence="5">
    <location>
        <position position="111"/>
    </location>
</feature>
<evidence type="ECO:0000256" key="3">
    <source>
        <dbReference type="PROSITE-ProRule" id="PRU00333"/>
    </source>
</evidence>
<evidence type="ECO:0000313" key="5">
    <source>
        <dbReference type="EMBL" id="MBG3878799.1"/>
    </source>
</evidence>
<evidence type="ECO:0000313" key="6">
    <source>
        <dbReference type="Proteomes" id="UP001194469"/>
    </source>
</evidence>
<evidence type="ECO:0000256" key="2">
    <source>
        <dbReference type="ARBA" id="ARBA00022679"/>
    </source>
</evidence>
<dbReference type="PANTHER" id="PTHR11103">
    <property type="entry name" value="SLR1189 PROTEIN"/>
    <property type="match status" value="1"/>
</dbReference>
<accession>A0ABS0J8L9</accession>
<protein>
    <submittedName>
        <fullName evidence="5">Homocysteine S-methyltransferase family protein</fullName>
    </submittedName>
</protein>
<dbReference type="EMBL" id="VRYY01000731">
    <property type="protein sequence ID" value="MBG3878799.1"/>
    <property type="molecule type" value="Genomic_DNA"/>
</dbReference>
<keyword evidence="2" id="KW-0808">Transferase</keyword>
<dbReference type="PANTHER" id="PTHR11103:SF18">
    <property type="entry name" value="SLR1189 PROTEIN"/>
    <property type="match status" value="1"/>
</dbReference>
<evidence type="ECO:0000259" key="4">
    <source>
        <dbReference type="PROSITE" id="PS50970"/>
    </source>
</evidence>
<evidence type="ECO:0000256" key="1">
    <source>
        <dbReference type="ARBA" id="ARBA00022603"/>
    </source>
</evidence>
<reference evidence="5 6" key="1">
    <citation type="submission" date="2019-08" db="EMBL/GenBank/DDBJ databases">
        <authorList>
            <person name="Luo N."/>
        </authorList>
    </citation>
    <scope>NUCLEOTIDE SEQUENCE [LARGE SCALE GENOMIC DNA]</scope>
    <source>
        <strain evidence="5 6">NCIMB 9442</strain>
    </source>
</reference>
<dbReference type="Gene3D" id="3.20.20.330">
    <property type="entry name" value="Homocysteine-binding-like domain"/>
    <property type="match status" value="1"/>
</dbReference>
<dbReference type="SUPFAM" id="SSF82282">
    <property type="entry name" value="Homocysteine S-methyltransferase"/>
    <property type="match status" value="1"/>
</dbReference>
<sequence length="111" mass="11638">MPDFRQALRSGRRLVFDGGMGTMLQSRGLPPGVSPELFCLARPDILVGIHADYLRAGADVLTTNTFGGCIYKLGTGPGAPDVVEFNRAMARAAREAVLASGREAFVAGSVG</sequence>
<dbReference type="RefSeq" id="WP_196610625.1">
    <property type="nucleotide sequence ID" value="NZ_VRYY01000731.1"/>
</dbReference>
<comment type="caution">
    <text evidence="3">Lacks conserved residue(s) required for the propagation of feature annotation.</text>
</comment>